<feature type="repeat" description="ANK" evidence="3">
    <location>
        <begin position="157"/>
        <end position="181"/>
    </location>
</feature>
<dbReference type="InterPro" id="IPR002110">
    <property type="entry name" value="Ankyrin_rpt"/>
</dbReference>
<dbReference type="SMART" id="SM00248">
    <property type="entry name" value="ANK"/>
    <property type="match status" value="7"/>
</dbReference>
<protein>
    <submittedName>
        <fullName evidence="4">SWPV1-010</fullName>
    </submittedName>
</protein>
<dbReference type="EMBL" id="KX857216">
    <property type="protein sequence ID" value="ARF02629.1"/>
    <property type="molecule type" value="Genomic_DNA"/>
</dbReference>
<dbReference type="Pfam" id="PF12796">
    <property type="entry name" value="Ank_2"/>
    <property type="match status" value="2"/>
</dbReference>
<dbReference type="PROSITE" id="PS50088">
    <property type="entry name" value="ANK_REPEAT"/>
    <property type="match status" value="3"/>
</dbReference>
<feature type="repeat" description="ANK" evidence="3">
    <location>
        <begin position="253"/>
        <end position="286"/>
    </location>
</feature>
<gene>
    <name evidence="4" type="primary">SWPV1-010</name>
</gene>
<keyword evidence="1" id="KW-0677">Repeat</keyword>
<evidence type="ECO:0000313" key="5">
    <source>
        <dbReference type="Proteomes" id="UP000315116"/>
    </source>
</evidence>
<dbReference type="Gene3D" id="1.25.40.20">
    <property type="entry name" value="Ankyrin repeat-containing domain"/>
    <property type="match status" value="3"/>
</dbReference>
<dbReference type="Pfam" id="PF00023">
    <property type="entry name" value="Ank"/>
    <property type="match status" value="1"/>
</dbReference>
<sequence length="412" mass="47193">MASIDWRIGIYSRDINHIENITKTKKNLLNVSVEEIVTPLIDAVRSCDVRTVQLLIDQGVSINHINPKVPNPLLVAIKIRSPEIINILINNGVDTSVLPISGISSNILTTILDCGINVNIKDNEQKTFLYHAVKSGDLESVITLIRHRANTYIADEDGNYPIHIAIQNNFFDIIKILIDNSYAKVYNSYGETPIHYAVKYGDYKTVKLLIEDRCYTLKKCNRGLTPLHTAILHNRLVIPLLINEVTINSQDINGRTPLDYAVEYPCDRDIVCNLLYHGADISIIDKDGRNIIDRIIPYYDKKAIVKDIIANGILKKEIDNSNTYDILSNTNIMDNKEFLDFGEQCKSEIKEMRKYNIDESITMLDMCKKINIVKNNELNNREKLIKLLLKSYEFPIYSMYLVNRIREHIKNV</sequence>
<proteinExistence type="predicted"/>
<dbReference type="InterPro" id="IPR036770">
    <property type="entry name" value="Ankyrin_rpt-contain_sf"/>
</dbReference>
<organism evidence="4 5">
    <name type="scientific">Shearwaterpox virus</name>
    <dbReference type="NCBI Taxonomy" id="1974596"/>
    <lineage>
        <taxon>Viruses</taxon>
        <taxon>Varidnaviria</taxon>
        <taxon>Bamfordvirae</taxon>
        <taxon>Nucleocytoviricota</taxon>
        <taxon>Pokkesviricetes</taxon>
        <taxon>Chitovirales</taxon>
        <taxon>Poxviridae</taxon>
        <taxon>Chordopoxvirinae</taxon>
        <taxon>Avipoxvirus</taxon>
        <taxon>Avipoxvirus canarypox</taxon>
        <taxon>Canarypox virus</taxon>
    </lineage>
</organism>
<reference evidence="4 5" key="1">
    <citation type="journal article" date="2017" name="BMC Genomics">
        <title>Genomic characterization of two novel pathogenic avipoxviruses isolated from pacific shearwaters (Ardenna spp.).</title>
        <authorList>
            <person name="Sarker S."/>
            <person name="Das S."/>
            <person name="Lavers J.L."/>
            <person name="Hutton I."/>
            <person name="Helbig K."/>
            <person name="Imbery J."/>
            <person name="Upton C."/>
            <person name="Raidal S.R."/>
        </authorList>
    </citation>
    <scope>NUCLEOTIDE SEQUENCE [LARGE SCALE GENOMIC DNA]</scope>
    <source>
        <strain evidence="4 5">SWPV-1</strain>
    </source>
</reference>
<dbReference type="SUPFAM" id="SSF48403">
    <property type="entry name" value="Ankyrin repeat"/>
    <property type="match status" value="1"/>
</dbReference>
<evidence type="ECO:0000313" key="4">
    <source>
        <dbReference type="EMBL" id="ARF02629.1"/>
    </source>
</evidence>
<dbReference type="Proteomes" id="UP000315116">
    <property type="component" value="Segment"/>
</dbReference>
<evidence type="ECO:0000256" key="1">
    <source>
        <dbReference type="ARBA" id="ARBA00022737"/>
    </source>
</evidence>
<dbReference type="PANTHER" id="PTHR24171:SF9">
    <property type="entry name" value="ANKYRIN REPEAT DOMAIN-CONTAINING PROTEIN 39"/>
    <property type="match status" value="1"/>
</dbReference>
<evidence type="ECO:0000256" key="2">
    <source>
        <dbReference type="ARBA" id="ARBA00023043"/>
    </source>
</evidence>
<keyword evidence="2 3" id="KW-0040">ANK repeat</keyword>
<accession>A0A1V0S7T3</accession>
<feature type="repeat" description="ANK" evidence="3">
    <location>
        <begin position="189"/>
        <end position="211"/>
    </location>
</feature>
<dbReference type="PROSITE" id="PS50297">
    <property type="entry name" value="ANK_REP_REGION"/>
    <property type="match status" value="3"/>
</dbReference>
<dbReference type="PANTHER" id="PTHR24171">
    <property type="entry name" value="ANKYRIN REPEAT DOMAIN-CONTAINING PROTEIN 39-RELATED"/>
    <property type="match status" value="1"/>
</dbReference>
<name>A0A1V0S7T3_CNPV</name>
<evidence type="ECO:0000256" key="3">
    <source>
        <dbReference type="PROSITE-ProRule" id="PRU00023"/>
    </source>
</evidence>